<gene>
    <name evidence="1" type="ORF">PCOR1329_LOCUS68758</name>
</gene>
<accession>A0ABN9WMF6</accession>
<reference evidence="1" key="1">
    <citation type="submission" date="2023-10" db="EMBL/GenBank/DDBJ databases">
        <authorList>
            <person name="Chen Y."/>
            <person name="Shah S."/>
            <person name="Dougan E. K."/>
            <person name="Thang M."/>
            <person name="Chan C."/>
        </authorList>
    </citation>
    <scope>NUCLEOTIDE SEQUENCE [LARGE SCALE GENOMIC DNA]</scope>
</reference>
<dbReference type="Proteomes" id="UP001189429">
    <property type="component" value="Unassembled WGS sequence"/>
</dbReference>
<protein>
    <submittedName>
        <fullName evidence="1">Uncharacterized protein</fullName>
    </submittedName>
</protein>
<organism evidence="1 2">
    <name type="scientific">Prorocentrum cordatum</name>
    <dbReference type="NCBI Taxonomy" id="2364126"/>
    <lineage>
        <taxon>Eukaryota</taxon>
        <taxon>Sar</taxon>
        <taxon>Alveolata</taxon>
        <taxon>Dinophyceae</taxon>
        <taxon>Prorocentrales</taxon>
        <taxon>Prorocentraceae</taxon>
        <taxon>Prorocentrum</taxon>
    </lineage>
</organism>
<proteinExistence type="predicted"/>
<evidence type="ECO:0000313" key="2">
    <source>
        <dbReference type="Proteomes" id="UP001189429"/>
    </source>
</evidence>
<comment type="caution">
    <text evidence="1">The sequence shown here is derived from an EMBL/GenBank/DDBJ whole genome shotgun (WGS) entry which is preliminary data.</text>
</comment>
<evidence type="ECO:0000313" key="1">
    <source>
        <dbReference type="EMBL" id="CAK0887795.1"/>
    </source>
</evidence>
<keyword evidence="2" id="KW-1185">Reference proteome</keyword>
<dbReference type="EMBL" id="CAUYUJ010018987">
    <property type="protein sequence ID" value="CAK0887795.1"/>
    <property type="molecule type" value="Genomic_DNA"/>
</dbReference>
<name>A0ABN9WMF6_9DINO</name>
<sequence>EFSEQSMAEAAGLGEEVADLSQTEMQLCYDEYSADEEVRAAWEQSGVESGMMLRNAMMSSIPAARSAASSAGPEDRKGKKLKSSEIVEMQELMLDKLILYHKDALTAFSGGRGPPTPWRAEIAVQMVQALASAAVEHRYGTSAEDMTVAGFQHASALQKNERFTRATEKQQEILMAVARLCAPES</sequence>
<feature type="non-terminal residue" evidence="1">
    <location>
        <position position="1"/>
    </location>
</feature>